<organism evidence="3 4">
    <name type="scientific">Panicum miliaceum</name>
    <name type="common">Proso millet</name>
    <name type="synonym">Broomcorn millet</name>
    <dbReference type="NCBI Taxonomy" id="4540"/>
    <lineage>
        <taxon>Eukaryota</taxon>
        <taxon>Viridiplantae</taxon>
        <taxon>Streptophyta</taxon>
        <taxon>Embryophyta</taxon>
        <taxon>Tracheophyta</taxon>
        <taxon>Spermatophyta</taxon>
        <taxon>Magnoliopsida</taxon>
        <taxon>Liliopsida</taxon>
        <taxon>Poales</taxon>
        <taxon>Poaceae</taxon>
        <taxon>PACMAD clade</taxon>
        <taxon>Panicoideae</taxon>
        <taxon>Panicodae</taxon>
        <taxon>Paniceae</taxon>
        <taxon>Panicinae</taxon>
        <taxon>Panicum</taxon>
        <taxon>Panicum sect. Panicum</taxon>
    </lineage>
</organism>
<gene>
    <name evidence="3" type="ORF">C2845_PM13G02480</name>
</gene>
<comment type="caution">
    <text evidence="3">The sequence shown here is derived from an EMBL/GenBank/DDBJ whole genome shotgun (WGS) entry which is preliminary data.</text>
</comment>
<dbReference type="EMBL" id="PQIB02000008">
    <property type="protein sequence ID" value="RLN04642.1"/>
    <property type="molecule type" value="Genomic_DNA"/>
</dbReference>
<proteinExistence type="predicted"/>
<feature type="region of interest" description="Disordered" evidence="1">
    <location>
        <begin position="23"/>
        <end position="60"/>
    </location>
</feature>
<protein>
    <submittedName>
        <fullName evidence="3">Uncharacterized protein</fullName>
    </submittedName>
</protein>
<evidence type="ECO:0000256" key="1">
    <source>
        <dbReference type="SAM" id="MobiDB-lite"/>
    </source>
</evidence>
<dbReference type="AlphaFoldDB" id="A0A3L6RKN2"/>
<sequence>MASARALLVAAVAVAAVFGTARGAATPSARRPGRGTSGPTTPAGLPAPAYSAPATTWSEY</sequence>
<evidence type="ECO:0000313" key="4">
    <source>
        <dbReference type="Proteomes" id="UP000275267"/>
    </source>
</evidence>
<feature type="compositionally biased region" description="Low complexity" evidence="1">
    <location>
        <begin position="37"/>
        <end position="49"/>
    </location>
</feature>
<accession>A0A3L6RKN2</accession>
<keyword evidence="4" id="KW-1185">Reference proteome</keyword>
<dbReference type="Proteomes" id="UP000275267">
    <property type="component" value="Unassembled WGS sequence"/>
</dbReference>
<keyword evidence="2" id="KW-0732">Signal</keyword>
<feature type="chain" id="PRO_5018034305" evidence="2">
    <location>
        <begin position="24"/>
        <end position="60"/>
    </location>
</feature>
<feature type="signal peptide" evidence="2">
    <location>
        <begin position="1"/>
        <end position="23"/>
    </location>
</feature>
<evidence type="ECO:0000256" key="2">
    <source>
        <dbReference type="SAM" id="SignalP"/>
    </source>
</evidence>
<evidence type="ECO:0000313" key="3">
    <source>
        <dbReference type="EMBL" id="RLN04642.1"/>
    </source>
</evidence>
<name>A0A3L6RKN2_PANMI</name>
<reference evidence="4" key="1">
    <citation type="journal article" date="2019" name="Nat. Commun.">
        <title>The genome of broomcorn millet.</title>
        <authorList>
            <person name="Zou C."/>
            <person name="Miki D."/>
            <person name="Li D."/>
            <person name="Tang Q."/>
            <person name="Xiao L."/>
            <person name="Rajput S."/>
            <person name="Deng P."/>
            <person name="Jia W."/>
            <person name="Huang R."/>
            <person name="Zhang M."/>
            <person name="Sun Y."/>
            <person name="Hu J."/>
            <person name="Fu X."/>
            <person name="Schnable P.S."/>
            <person name="Li F."/>
            <person name="Zhang H."/>
            <person name="Feng B."/>
            <person name="Zhu X."/>
            <person name="Liu R."/>
            <person name="Schnable J.C."/>
            <person name="Zhu J.-K."/>
            <person name="Zhang H."/>
        </authorList>
    </citation>
    <scope>NUCLEOTIDE SEQUENCE [LARGE SCALE GENOMIC DNA]</scope>
</reference>